<keyword evidence="4" id="KW-1185">Reference proteome</keyword>
<reference evidence="3" key="2">
    <citation type="submission" date="2022-01" db="EMBL/GenBank/DDBJ databases">
        <authorList>
            <person name="Yamashiro T."/>
            <person name="Shiraishi A."/>
            <person name="Satake H."/>
            <person name="Nakayama K."/>
        </authorList>
    </citation>
    <scope>NUCLEOTIDE SEQUENCE</scope>
</reference>
<name>A0ABQ4WJD5_9ASTR</name>
<feature type="compositionally biased region" description="Polar residues" evidence="1">
    <location>
        <begin position="303"/>
        <end position="338"/>
    </location>
</feature>
<evidence type="ECO:0000259" key="2">
    <source>
        <dbReference type="Pfam" id="PF07727"/>
    </source>
</evidence>
<dbReference type="EMBL" id="BQNB010008695">
    <property type="protein sequence ID" value="GJS53000.1"/>
    <property type="molecule type" value="Genomic_DNA"/>
</dbReference>
<feature type="compositionally biased region" description="Basic and acidic residues" evidence="1">
    <location>
        <begin position="14"/>
        <end position="26"/>
    </location>
</feature>
<feature type="region of interest" description="Disordered" evidence="1">
    <location>
        <begin position="153"/>
        <end position="176"/>
    </location>
</feature>
<feature type="region of interest" description="Disordered" evidence="1">
    <location>
        <begin position="14"/>
        <end position="35"/>
    </location>
</feature>
<dbReference type="Pfam" id="PF07727">
    <property type="entry name" value="RVT_2"/>
    <property type="match status" value="1"/>
</dbReference>
<organism evidence="3 4">
    <name type="scientific">Tanacetum coccineum</name>
    <dbReference type="NCBI Taxonomy" id="301880"/>
    <lineage>
        <taxon>Eukaryota</taxon>
        <taxon>Viridiplantae</taxon>
        <taxon>Streptophyta</taxon>
        <taxon>Embryophyta</taxon>
        <taxon>Tracheophyta</taxon>
        <taxon>Spermatophyta</taxon>
        <taxon>Magnoliopsida</taxon>
        <taxon>eudicotyledons</taxon>
        <taxon>Gunneridae</taxon>
        <taxon>Pentapetalae</taxon>
        <taxon>asterids</taxon>
        <taxon>campanulids</taxon>
        <taxon>Asterales</taxon>
        <taxon>Asteraceae</taxon>
        <taxon>Asteroideae</taxon>
        <taxon>Anthemideae</taxon>
        <taxon>Anthemidinae</taxon>
        <taxon>Tanacetum</taxon>
    </lineage>
</organism>
<gene>
    <name evidence="3" type="ORF">Tco_0626362</name>
</gene>
<comment type="caution">
    <text evidence="3">The sequence shown here is derived from an EMBL/GenBank/DDBJ whole genome shotgun (WGS) entry which is preliminary data.</text>
</comment>
<dbReference type="PANTHER" id="PTHR11439">
    <property type="entry name" value="GAG-POL-RELATED RETROTRANSPOSON"/>
    <property type="match status" value="1"/>
</dbReference>
<dbReference type="Proteomes" id="UP001151760">
    <property type="component" value="Unassembled WGS sequence"/>
</dbReference>
<feature type="region of interest" description="Disordered" evidence="1">
    <location>
        <begin position="295"/>
        <end position="342"/>
    </location>
</feature>
<proteinExistence type="predicted"/>
<evidence type="ECO:0000256" key="1">
    <source>
        <dbReference type="SAM" id="MobiDB-lite"/>
    </source>
</evidence>
<evidence type="ECO:0000313" key="3">
    <source>
        <dbReference type="EMBL" id="GJS53000.1"/>
    </source>
</evidence>
<sequence length="589" mass="65965">MILGSLKKFKKQIPEELKPRSKDTRRTSGNTTRNDPFPPFLIIEAQTQVVQLYSRGSSYPYQSVNVIESVLHSFIAESDPQQQITYENFDQIGKMDLEELDIKWQMAMLSGRLNAINVLNWVTLLENVQGNRWIQKQGLFQFETSRADKEKKPRLYNGDDLLGAEEDDADSATGDVAGDVADGVSNAAAEFALMDEVFISLAPSILTPPLKNVAEKPLPMICLQTVGMHAVPPPITGTFMPPSNNPDIDDTQFTYGSKSNNNFETNSVSNDFVSCDNSDKSSDSETTDFASCVSSVKSSSSKTNEPLASTPSSVDFKTMTETADQQPSSTKDNPSFSFKENVKPPRNLCNKSGVNSRSLCTKVNEASDMEMKFPGWSSFSEMEDIYHNPDIGIFSSSSYDDEFGGTVTNLAPKCRHEVYVDDIIFGSTNQAWCDEFEVLMKGEFEMSAMGELTFFLGLQVKQNPDGIFISQDKYVQDMLKKFDMENVRPLQTTLLKLQSQNPRMRTRWMLPDIQFAVSACSRHQVTPLTSNLNAVKKIFKYLKGQPKLGLWYPRDSPFVLEAYSDSDYAGSHGDRKNQQLVDVNFLGRR</sequence>
<protein>
    <submittedName>
        <fullName evidence="3">Uncharacterized mitochondrial protein-like protein</fullName>
    </submittedName>
</protein>
<accession>A0ABQ4WJD5</accession>
<dbReference type="InterPro" id="IPR013103">
    <property type="entry name" value="RVT_2"/>
</dbReference>
<dbReference type="PANTHER" id="PTHR11439:SF495">
    <property type="entry name" value="REVERSE TRANSCRIPTASE, RNA-DEPENDENT DNA POLYMERASE-RELATED"/>
    <property type="match status" value="1"/>
</dbReference>
<reference evidence="3" key="1">
    <citation type="journal article" date="2022" name="Int. J. Mol. Sci.">
        <title>Draft Genome of Tanacetum Coccineum: Genomic Comparison of Closely Related Tanacetum-Family Plants.</title>
        <authorList>
            <person name="Yamashiro T."/>
            <person name="Shiraishi A."/>
            <person name="Nakayama K."/>
            <person name="Satake H."/>
        </authorList>
    </citation>
    <scope>NUCLEOTIDE SEQUENCE</scope>
</reference>
<feature type="domain" description="Reverse transcriptase Ty1/copia-type" evidence="2">
    <location>
        <begin position="418"/>
        <end position="494"/>
    </location>
</feature>
<evidence type="ECO:0000313" key="4">
    <source>
        <dbReference type="Proteomes" id="UP001151760"/>
    </source>
</evidence>